<protein>
    <submittedName>
        <fullName evidence="3">Uncharacterized protein</fullName>
    </submittedName>
</protein>
<keyword evidence="2" id="KW-1185">Reference proteome</keyword>
<name>A0AAF3EV52_9BILA</name>
<dbReference type="AlphaFoldDB" id="A0AAF3EV52"/>
<feature type="signal peptide" evidence="1">
    <location>
        <begin position="1"/>
        <end position="16"/>
    </location>
</feature>
<accession>A0AAF3EV52</accession>
<evidence type="ECO:0000313" key="2">
    <source>
        <dbReference type="Proteomes" id="UP000887575"/>
    </source>
</evidence>
<organism evidence="2 3">
    <name type="scientific">Mesorhabditis belari</name>
    <dbReference type="NCBI Taxonomy" id="2138241"/>
    <lineage>
        <taxon>Eukaryota</taxon>
        <taxon>Metazoa</taxon>
        <taxon>Ecdysozoa</taxon>
        <taxon>Nematoda</taxon>
        <taxon>Chromadorea</taxon>
        <taxon>Rhabditida</taxon>
        <taxon>Rhabditina</taxon>
        <taxon>Rhabditomorpha</taxon>
        <taxon>Rhabditoidea</taxon>
        <taxon>Rhabditidae</taxon>
        <taxon>Mesorhabditinae</taxon>
        <taxon>Mesorhabditis</taxon>
    </lineage>
</organism>
<dbReference type="Proteomes" id="UP000887575">
    <property type="component" value="Unassembled WGS sequence"/>
</dbReference>
<sequence length="163" mass="19401">MLQLFIFILLISFTHTQFVLFVQECDFVGNTPENVEWFERNEHIISKRKNSRFHCYDINLDVSGTFLTLNKKKISYLPARCELNTESNLFLSTNRTRFTQIPDQFTVAIGQKYFEKHRSKMICMKSPASIEVLNIFYDVNEEKEPFNEQYECDMLKCDLKELK</sequence>
<evidence type="ECO:0000256" key="1">
    <source>
        <dbReference type="SAM" id="SignalP"/>
    </source>
</evidence>
<reference evidence="3" key="1">
    <citation type="submission" date="2024-02" db="UniProtKB">
        <authorList>
            <consortium name="WormBaseParasite"/>
        </authorList>
    </citation>
    <scope>IDENTIFICATION</scope>
</reference>
<keyword evidence="1" id="KW-0732">Signal</keyword>
<feature type="chain" id="PRO_5042018781" evidence="1">
    <location>
        <begin position="17"/>
        <end position="163"/>
    </location>
</feature>
<proteinExistence type="predicted"/>
<evidence type="ECO:0000313" key="3">
    <source>
        <dbReference type="WBParaSite" id="MBELARI_LOCUS18078"/>
    </source>
</evidence>
<dbReference type="WBParaSite" id="MBELARI_LOCUS18078">
    <property type="protein sequence ID" value="MBELARI_LOCUS18078"/>
    <property type="gene ID" value="MBELARI_LOCUS18078"/>
</dbReference>